<dbReference type="PIRSF" id="PIRSF004749">
    <property type="entry name" value="Pep_def"/>
    <property type="match status" value="1"/>
</dbReference>
<evidence type="ECO:0000313" key="8">
    <source>
        <dbReference type="Proteomes" id="UP000005990"/>
    </source>
</evidence>
<comment type="cofactor">
    <cofactor evidence="6">
        <name>Fe(2+)</name>
        <dbReference type="ChEBI" id="CHEBI:29033"/>
    </cofactor>
    <text evidence="6">Binds 1 Fe(2+) ion.</text>
</comment>
<dbReference type="Gene3D" id="3.90.45.10">
    <property type="entry name" value="Peptide deformylase"/>
    <property type="match status" value="1"/>
</dbReference>
<dbReference type="EMBL" id="AENN01000011">
    <property type="protein sequence ID" value="EFR31531.1"/>
    <property type="molecule type" value="Genomic_DNA"/>
</dbReference>
<feature type="binding site" evidence="6">
    <location>
        <position position="163"/>
    </location>
    <ligand>
        <name>Fe cation</name>
        <dbReference type="ChEBI" id="CHEBI:24875"/>
    </ligand>
</feature>
<dbReference type="GO" id="GO:0006412">
    <property type="term" value="P:translation"/>
    <property type="evidence" value="ECO:0007669"/>
    <property type="project" value="UniProtKB-UniRule"/>
</dbReference>
<evidence type="ECO:0000256" key="6">
    <source>
        <dbReference type="HAMAP-Rule" id="MF_00163"/>
    </source>
</evidence>
<dbReference type="PANTHER" id="PTHR10458:SF8">
    <property type="entry name" value="PEPTIDE DEFORMYLASE 2"/>
    <property type="match status" value="1"/>
</dbReference>
<dbReference type="RefSeq" id="WP_006418065.1">
    <property type="nucleotide sequence ID" value="NZ_AENN01000011.1"/>
</dbReference>
<dbReference type="InterPro" id="IPR023635">
    <property type="entry name" value="Peptide_deformylase"/>
</dbReference>
<dbReference type="OrthoDB" id="9784988at2"/>
<keyword evidence="3 6" id="KW-0378">Hydrolase</keyword>
<dbReference type="GO" id="GO:0042586">
    <property type="term" value="F:peptide deformylase activity"/>
    <property type="evidence" value="ECO:0007669"/>
    <property type="project" value="UniProtKB-UniRule"/>
</dbReference>
<dbReference type="CDD" id="cd00487">
    <property type="entry name" value="Pep_deformylase"/>
    <property type="match status" value="1"/>
</dbReference>
<comment type="function">
    <text evidence="6">Removes the formyl group from the N-terminal Met of newly synthesized proteins. Requires at least a dipeptide for an efficient rate of reaction. N-terminal L-methionine is a prerequisite for activity but the enzyme has broad specificity at other positions.</text>
</comment>
<keyword evidence="2 6" id="KW-0479">Metal-binding</keyword>
<dbReference type="eggNOG" id="COG0242">
    <property type="taxonomic scope" value="Bacteria"/>
</dbReference>
<evidence type="ECO:0000256" key="3">
    <source>
        <dbReference type="ARBA" id="ARBA00022801"/>
    </source>
</evidence>
<dbReference type="Proteomes" id="UP000005990">
    <property type="component" value="Unassembled WGS sequence"/>
</dbReference>
<feature type="binding site" evidence="6">
    <location>
        <position position="116"/>
    </location>
    <ligand>
        <name>Fe cation</name>
        <dbReference type="ChEBI" id="CHEBI:24875"/>
    </ligand>
</feature>
<name>E4KNI4_9LACT</name>
<dbReference type="AlphaFoldDB" id="E4KNI4"/>
<dbReference type="NCBIfam" id="TIGR00079">
    <property type="entry name" value="pept_deformyl"/>
    <property type="match status" value="1"/>
</dbReference>
<feature type="active site" evidence="6">
    <location>
        <position position="160"/>
    </location>
</feature>
<comment type="catalytic activity">
    <reaction evidence="6">
        <text>N-terminal N-formyl-L-methionyl-[peptide] + H2O = N-terminal L-methionyl-[peptide] + formate</text>
        <dbReference type="Rhea" id="RHEA:24420"/>
        <dbReference type="Rhea" id="RHEA-COMP:10639"/>
        <dbReference type="Rhea" id="RHEA-COMP:10640"/>
        <dbReference type="ChEBI" id="CHEBI:15377"/>
        <dbReference type="ChEBI" id="CHEBI:15740"/>
        <dbReference type="ChEBI" id="CHEBI:49298"/>
        <dbReference type="ChEBI" id="CHEBI:64731"/>
        <dbReference type="EC" id="3.5.1.88"/>
    </reaction>
</comment>
<dbReference type="InterPro" id="IPR036821">
    <property type="entry name" value="Peptide_deformylase_sf"/>
</dbReference>
<dbReference type="SUPFAM" id="SSF56420">
    <property type="entry name" value="Peptide deformylase"/>
    <property type="match status" value="1"/>
</dbReference>
<keyword evidence="4 6" id="KW-0648">Protein biosynthesis</keyword>
<evidence type="ECO:0000313" key="7">
    <source>
        <dbReference type="EMBL" id="EFR31531.1"/>
    </source>
</evidence>
<keyword evidence="8" id="KW-1185">Reference proteome</keyword>
<dbReference type="HAMAP" id="MF_00163">
    <property type="entry name" value="Pep_deformylase"/>
    <property type="match status" value="1"/>
</dbReference>
<comment type="caution">
    <text evidence="7">The sequence shown here is derived from an EMBL/GenBank/DDBJ whole genome shotgun (WGS) entry which is preliminary data.</text>
</comment>
<evidence type="ECO:0000256" key="4">
    <source>
        <dbReference type="ARBA" id="ARBA00022917"/>
    </source>
</evidence>
<feature type="binding site" evidence="6">
    <location>
        <position position="159"/>
    </location>
    <ligand>
        <name>Fe cation</name>
        <dbReference type="ChEBI" id="CHEBI:24875"/>
    </ligand>
</feature>
<reference evidence="7 8" key="1">
    <citation type="submission" date="2010-10" db="EMBL/GenBank/DDBJ databases">
        <authorList>
            <person name="Durkin A.S."/>
            <person name="Madupu R."/>
            <person name="Torralba M."/>
            <person name="Gillis M."/>
            <person name="Methe B."/>
            <person name="Sutton G."/>
            <person name="Nelson K.E."/>
        </authorList>
    </citation>
    <scope>NUCLEOTIDE SEQUENCE [LARGE SCALE GENOMIC DNA]</scope>
    <source>
        <strain evidence="7 8">ACS-139-V-Col8</strain>
    </source>
</reference>
<dbReference type="PRINTS" id="PR01576">
    <property type="entry name" value="PDEFORMYLASE"/>
</dbReference>
<dbReference type="Pfam" id="PF01327">
    <property type="entry name" value="Pep_deformylase"/>
    <property type="match status" value="1"/>
</dbReference>
<dbReference type="STRING" id="908337.HMPREF9257_0347"/>
<evidence type="ECO:0000256" key="1">
    <source>
        <dbReference type="ARBA" id="ARBA00010759"/>
    </source>
</evidence>
<organism evidence="7 8">
    <name type="scientific">Eremococcus coleocola ACS-139-V-Col8</name>
    <dbReference type="NCBI Taxonomy" id="908337"/>
    <lineage>
        <taxon>Bacteria</taxon>
        <taxon>Bacillati</taxon>
        <taxon>Bacillota</taxon>
        <taxon>Bacilli</taxon>
        <taxon>Lactobacillales</taxon>
        <taxon>Aerococcaceae</taxon>
        <taxon>Eremococcus</taxon>
    </lineage>
</organism>
<evidence type="ECO:0000256" key="5">
    <source>
        <dbReference type="ARBA" id="ARBA00023004"/>
    </source>
</evidence>
<comment type="similarity">
    <text evidence="1 6">Belongs to the polypeptide deformylase family.</text>
</comment>
<sequence>MITMKDFVPEDDPILHREAAEVSFPLSAEDRQLALDMRQFLINSQNDEVAEKYDLRAGVGLAAPQLGYDKKIFCVYLEAYDEENDSTEVMMDEIVINPRIIKHSVKKAALKDGEGCLSVNREVPGLVPRPKRVTLRYYNLDGDELEIKLTDYEAMVFQHEFDHLKGIMFYEHISDQDPWANDGSIAIL</sequence>
<keyword evidence="5 6" id="KW-0408">Iron</keyword>
<dbReference type="EC" id="3.5.1.88" evidence="6"/>
<dbReference type="FunFam" id="3.90.45.10:FF:000002">
    <property type="entry name" value="Peptide deformylase"/>
    <property type="match status" value="1"/>
</dbReference>
<protein>
    <recommendedName>
        <fullName evidence="6">Peptide deformylase</fullName>
        <shortName evidence="6">PDF</shortName>
        <ecNumber evidence="6">3.5.1.88</ecNumber>
    </recommendedName>
    <alternativeName>
        <fullName evidence="6">Polypeptide deformylase</fullName>
    </alternativeName>
</protein>
<proteinExistence type="inferred from homology"/>
<evidence type="ECO:0000256" key="2">
    <source>
        <dbReference type="ARBA" id="ARBA00022723"/>
    </source>
</evidence>
<dbReference type="PANTHER" id="PTHR10458">
    <property type="entry name" value="PEPTIDE DEFORMYLASE"/>
    <property type="match status" value="1"/>
</dbReference>
<gene>
    <name evidence="6 7" type="primary">def</name>
    <name evidence="7" type="ORF">HMPREF9257_0347</name>
</gene>
<accession>E4KNI4</accession>
<dbReference type="GO" id="GO:0046872">
    <property type="term" value="F:metal ion binding"/>
    <property type="evidence" value="ECO:0007669"/>
    <property type="project" value="UniProtKB-KW"/>
</dbReference>